<dbReference type="Proteomes" id="UP001396334">
    <property type="component" value="Unassembled WGS sequence"/>
</dbReference>
<comment type="subcellular location">
    <subcellularLocation>
        <location evidence="1">Cytoplasm</location>
    </subcellularLocation>
</comment>
<evidence type="ECO:0000256" key="3">
    <source>
        <dbReference type="ARBA" id="ARBA00011113"/>
    </source>
</evidence>
<keyword evidence="6" id="KW-0687">Ribonucleoprotein</keyword>
<evidence type="ECO:0000259" key="8">
    <source>
        <dbReference type="Pfam" id="PF14204"/>
    </source>
</evidence>
<proteinExistence type="inferred from homology"/>
<organism evidence="9 10">
    <name type="scientific">Hibiscus sabdariffa</name>
    <name type="common">roselle</name>
    <dbReference type="NCBI Taxonomy" id="183260"/>
    <lineage>
        <taxon>Eukaryota</taxon>
        <taxon>Viridiplantae</taxon>
        <taxon>Streptophyta</taxon>
        <taxon>Embryophyta</taxon>
        <taxon>Tracheophyta</taxon>
        <taxon>Spermatophyta</taxon>
        <taxon>Magnoliopsida</taxon>
        <taxon>eudicotyledons</taxon>
        <taxon>Gunneridae</taxon>
        <taxon>Pentapetalae</taxon>
        <taxon>rosids</taxon>
        <taxon>malvids</taxon>
        <taxon>Malvales</taxon>
        <taxon>Malvaceae</taxon>
        <taxon>Malvoideae</taxon>
        <taxon>Hibiscus</taxon>
    </lineage>
</organism>
<feature type="domain" description="Large ribosomal subunit protein uL18 C-terminal eukaryotes" evidence="8">
    <location>
        <begin position="132"/>
        <end position="155"/>
    </location>
</feature>
<sequence>MNKGGVYVKHAVIRPIIAGIFISLPQQQSVASASTSRRSSITRTAVRRLQSSTIAADHPLKLLQPPNPKRNRPQPRERVRNLRTRGMDLETPQSKMVFKFGVQIKTLMEDEPENYQSHFSEYIKRGIEADSLEGMYKKVHAAIRADPTTKKSGKPGKCVHIEFYNSTYVH</sequence>
<evidence type="ECO:0000313" key="9">
    <source>
        <dbReference type="EMBL" id="KAK9030058.1"/>
    </source>
</evidence>
<dbReference type="InterPro" id="IPR025607">
    <property type="entry name" value="Ribosomal_uL18_C_euk"/>
</dbReference>
<evidence type="ECO:0000256" key="4">
    <source>
        <dbReference type="ARBA" id="ARBA00022490"/>
    </source>
</evidence>
<name>A0ABR2SXU6_9ROSI</name>
<dbReference type="PANTHER" id="PTHR23410:SF12">
    <property type="entry name" value="LARGE RIBOSOMAL SUBUNIT PROTEIN UL18"/>
    <property type="match status" value="1"/>
</dbReference>
<feature type="region of interest" description="Disordered" evidence="7">
    <location>
        <begin position="56"/>
        <end position="79"/>
    </location>
</feature>
<evidence type="ECO:0000313" key="10">
    <source>
        <dbReference type="Proteomes" id="UP001396334"/>
    </source>
</evidence>
<gene>
    <name evidence="9" type="ORF">V6N11_031494</name>
</gene>
<keyword evidence="10" id="KW-1185">Reference proteome</keyword>
<dbReference type="InterPro" id="IPR005485">
    <property type="entry name" value="Rbsml_uL18_euk_arch"/>
</dbReference>
<comment type="similarity">
    <text evidence="2">Belongs to the universal ribosomal protein uL18 family.</text>
</comment>
<comment type="caution">
    <text evidence="9">The sequence shown here is derived from an EMBL/GenBank/DDBJ whole genome shotgun (WGS) entry which is preliminary data.</text>
</comment>
<protein>
    <recommendedName>
        <fullName evidence="8">Large ribosomal subunit protein uL18 C-terminal eukaryotes domain-containing protein</fullName>
    </recommendedName>
</protein>
<keyword evidence="5" id="KW-0689">Ribosomal protein</keyword>
<evidence type="ECO:0000256" key="1">
    <source>
        <dbReference type="ARBA" id="ARBA00004496"/>
    </source>
</evidence>
<comment type="subunit">
    <text evidence="3">Component of the large ribosomal subunit (LSU).</text>
</comment>
<evidence type="ECO:0000256" key="6">
    <source>
        <dbReference type="ARBA" id="ARBA00023274"/>
    </source>
</evidence>
<evidence type="ECO:0000256" key="2">
    <source>
        <dbReference type="ARBA" id="ARBA00007116"/>
    </source>
</evidence>
<evidence type="ECO:0000256" key="5">
    <source>
        <dbReference type="ARBA" id="ARBA00022980"/>
    </source>
</evidence>
<dbReference type="EMBL" id="JBBPBN010000010">
    <property type="protein sequence ID" value="KAK9030058.1"/>
    <property type="molecule type" value="Genomic_DNA"/>
</dbReference>
<evidence type="ECO:0000256" key="7">
    <source>
        <dbReference type="SAM" id="MobiDB-lite"/>
    </source>
</evidence>
<dbReference type="Pfam" id="PF14204">
    <property type="entry name" value="Ribosomal_L18_c"/>
    <property type="match status" value="1"/>
</dbReference>
<keyword evidence="4" id="KW-0963">Cytoplasm</keyword>
<reference evidence="9 10" key="1">
    <citation type="journal article" date="2024" name="G3 (Bethesda)">
        <title>Genome assembly of Hibiscus sabdariffa L. provides insights into metabolisms of medicinal natural products.</title>
        <authorList>
            <person name="Kim T."/>
        </authorList>
    </citation>
    <scope>NUCLEOTIDE SEQUENCE [LARGE SCALE GENOMIC DNA]</scope>
    <source>
        <strain evidence="9">TK-2024</strain>
        <tissue evidence="9">Old leaves</tissue>
    </source>
</reference>
<dbReference type="Gene3D" id="3.30.420.100">
    <property type="match status" value="1"/>
</dbReference>
<dbReference type="PANTHER" id="PTHR23410">
    <property type="entry name" value="RIBOSOMAL PROTEIN L5-RELATED"/>
    <property type="match status" value="1"/>
</dbReference>
<accession>A0ABR2SXU6</accession>